<evidence type="ECO:0000313" key="3">
    <source>
        <dbReference type="Proteomes" id="UP001482620"/>
    </source>
</evidence>
<comment type="caution">
    <text evidence="2">The sequence shown here is derived from an EMBL/GenBank/DDBJ whole genome shotgun (WGS) entry which is preliminary data.</text>
</comment>
<feature type="compositionally biased region" description="Polar residues" evidence="1">
    <location>
        <begin position="137"/>
        <end position="149"/>
    </location>
</feature>
<protein>
    <submittedName>
        <fullName evidence="2">Uncharacterized protein</fullName>
    </submittedName>
</protein>
<evidence type="ECO:0000313" key="2">
    <source>
        <dbReference type="EMBL" id="MEQ2223456.1"/>
    </source>
</evidence>
<sequence length="160" mass="17816">MNQQDIAVRLGVSDFSSYFFLLHSSSDERPPQLPGREDGVGGSPVLAAALIVSAGVSSLRRLLDRQRRFPSQHQTQSSKQHHFAAHYRQTWCIILKWKPMGTLEEQQRSTAQWVAGELVPISSSLWPRGRVHPGQVASPSQGNTQTTMHTLIHTPKGNLE</sequence>
<accession>A0ABV0SSL7</accession>
<evidence type="ECO:0000256" key="1">
    <source>
        <dbReference type="SAM" id="MobiDB-lite"/>
    </source>
</evidence>
<name>A0ABV0SSL7_9TELE</name>
<gene>
    <name evidence="2" type="ORF">ILYODFUR_036893</name>
</gene>
<organism evidence="2 3">
    <name type="scientific">Ilyodon furcidens</name>
    <name type="common">goldbreast splitfin</name>
    <dbReference type="NCBI Taxonomy" id="33524"/>
    <lineage>
        <taxon>Eukaryota</taxon>
        <taxon>Metazoa</taxon>
        <taxon>Chordata</taxon>
        <taxon>Craniata</taxon>
        <taxon>Vertebrata</taxon>
        <taxon>Euteleostomi</taxon>
        <taxon>Actinopterygii</taxon>
        <taxon>Neopterygii</taxon>
        <taxon>Teleostei</taxon>
        <taxon>Neoteleostei</taxon>
        <taxon>Acanthomorphata</taxon>
        <taxon>Ovalentaria</taxon>
        <taxon>Atherinomorphae</taxon>
        <taxon>Cyprinodontiformes</taxon>
        <taxon>Goodeidae</taxon>
        <taxon>Ilyodon</taxon>
    </lineage>
</organism>
<proteinExistence type="predicted"/>
<reference evidence="2 3" key="1">
    <citation type="submission" date="2021-06" db="EMBL/GenBank/DDBJ databases">
        <authorList>
            <person name="Palmer J.M."/>
        </authorList>
    </citation>
    <scope>NUCLEOTIDE SEQUENCE [LARGE SCALE GENOMIC DNA]</scope>
    <source>
        <strain evidence="3">if_2019</strain>
        <tissue evidence="2">Muscle</tissue>
    </source>
</reference>
<feature type="region of interest" description="Disordered" evidence="1">
    <location>
        <begin position="129"/>
        <end position="160"/>
    </location>
</feature>
<dbReference type="Proteomes" id="UP001482620">
    <property type="component" value="Unassembled WGS sequence"/>
</dbReference>
<dbReference type="EMBL" id="JAHRIQ010007773">
    <property type="protein sequence ID" value="MEQ2223456.1"/>
    <property type="molecule type" value="Genomic_DNA"/>
</dbReference>
<keyword evidence="3" id="KW-1185">Reference proteome</keyword>